<evidence type="ECO:0000313" key="7">
    <source>
        <dbReference type="Proteomes" id="UP000186922"/>
    </source>
</evidence>
<keyword evidence="3 5" id="KW-1133">Transmembrane helix</keyword>
<reference evidence="6 7" key="1">
    <citation type="journal article" date="2016" name="Nat. Commun.">
        <title>Extremotolerant tardigrade genome and improved radiotolerance of human cultured cells by tardigrade-unique protein.</title>
        <authorList>
            <person name="Hashimoto T."/>
            <person name="Horikawa D.D."/>
            <person name="Saito Y."/>
            <person name="Kuwahara H."/>
            <person name="Kozuka-Hata H."/>
            <person name="Shin-I T."/>
            <person name="Minakuchi Y."/>
            <person name="Ohishi K."/>
            <person name="Motoyama A."/>
            <person name="Aizu T."/>
            <person name="Enomoto A."/>
            <person name="Kondo K."/>
            <person name="Tanaka S."/>
            <person name="Hara Y."/>
            <person name="Koshikawa S."/>
            <person name="Sagara H."/>
            <person name="Miura T."/>
            <person name="Yokobori S."/>
            <person name="Miyagawa K."/>
            <person name="Suzuki Y."/>
            <person name="Kubo T."/>
            <person name="Oyama M."/>
            <person name="Kohara Y."/>
            <person name="Fujiyama A."/>
            <person name="Arakawa K."/>
            <person name="Katayama T."/>
            <person name="Toyoda A."/>
            <person name="Kunieda T."/>
        </authorList>
    </citation>
    <scope>NUCLEOTIDE SEQUENCE [LARGE SCALE GENOMIC DNA]</scope>
    <source>
        <strain evidence="6 7">YOKOZUNA-1</strain>
    </source>
</reference>
<evidence type="ECO:0000313" key="6">
    <source>
        <dbReference type="EMBL" id="GAU93073.1"/>
    </source>
</evidence>
<feature type="transmembrane region" description="Helical" evidence="5">
    <location>
        <begin position="124"/>
        <end position="145"/>
    </location>
</feature>
<dbReference type="PANTHER" id="PTHR13531">
    <property type="entry name" value="GEO07735P1-RELATED-RELATED"/>
    <property type="match status" value="1"/>
</dbReference>
<evidence type="ECO:0000256" key="2">
    <source>
        <dbReference type="ARBA" id="ARBA00022692"/>
    </source>
</evidence>
<dbReference type="STRING" id="947166.A0A1D1V2U7"/>
<dbReference type="AlphaFoldDB" id="A0A1D1V2U7"/>
<dbReference type="EMBL" id="BDGG01000002">
    <property type="protein sequence ID" value="GAU93073.1"/>
    <property type="molecule type" value="Genomic_DNA"/>
</dbReference>
<keyword evidence="4 5" id="KW-0472">Membrane</keyword>
<dbReference type="Pfam" id="PF09799">
    <property type="entry name" value="Transmemb_17"/>
    <property type="match status" value="1"/>
</dbReference>
<accession>A0A1D1V2U7</accession>
<name>A0A1D1V2U7_RAMVA</name>
<dbReference type="PANTHER" id="PTHR13531:SF6">
    <property type="entry name" value="TMEM (HUMAN TRANSMEMBRANE PROTEIN) HOMOLOG"/>
    <property type="match status" value="1"/>
</dbReference>
<evidence type="ECO:0000256" key="5">
    <source>
        <dbReference type="SAM" id="Phobius"/>
    </source>
</evidence>
<comment type="caution">
    <text evidence="6">The sequence shown here is derived from an EMBL/GenBank/DDBJ whole genome shotgun (WGS) entry which is preliminary data.</text>
</comment>
<feature type="transmembrane region" description="Helical" evidence="5">
    <location>
        <begin position="54"/>
        <end position="73"/>
    </location>
</feature>
<dbReference type="GO" id="GO:0035869">
    <property type="term" value="C:ciliary transition zone"/>
    <property type="evidence" value="ECO:0007669"/>
    <property type="project" value="TreeGrafter"/>
</dbReference>
<dbReference type="InterPro" id="IPR019184">
    <property type="entry name" value="Uncharacterised_TM-17"/>
</dbReference>
<gene>
    <name evidence="6" type="primary">RvY_05062-1</name>
    <name evidence="6" type="synonym">RvY_05062.1</name>
    <name evidence="6" type="ORF">RvY_05062</name>
</gene>
<keyword evidence="2 5" id="KW-0812">Transmembrane</keyword>
<evidence type="ECO:0000256" key="4">
    <source>
        <dbReference type="ARBA" id="ARBA00023136"/>
    </source>
</evidence>
<proteinExistence type="predicted"/>
<dbReference type="GO" id="GO:0016020">
    <property type="term" value="C:membrane"/>
    <property type="evidence" value="ECO:0007669"/>
    <property type="project" value="UniProtKB-SubCell"/>
</dbReference>
<evidence type="ECO:0000256" key="3">
    <source>
        <dbReference type="ARBA" id="ARBA00022989"/>
    </source>
</evidence>
<comment type="subcellular location">
    <subcellularLocation>
        <location evidence="1">Membrane</location>
        <topology evidence="1">Multi-pass membrane protein</topology>
    </subcellularLocation>
</comment>
<protein>
    <recommendedName>
        <fullName evidence="8">Transmembrane protein 17</fullName>
    </recommendedName>
</protein>
<dbReference type="OrthoDB" id="311720at2759"/>
<evidence type="ECO:0000256" key="1">
    <source>
        <dbReference type="ARBA" id="ARBA00004141"/>
    </source>
</evidence>
<sequence>MSGSSPEHEDLRFLKLGAPIASHLGLQLLLLLNVWFFPVWFAVSCWATRAKHGLLDDVLVVLGPVLLALNTLFEGLRLFFGYLGNLSENPGALGGFLSLSIFLQAPLLIIQLTTIRFHLTLAEWILDCLLLAFVATEIVAGYFAYTQIAVANNRKILSTRKSIELDKINRT</sequence>
<feature type="transmembrane region" description="Helical" evidence="5">
    <location>
        <begin position="20"/>
        <end position="42"/>
    </location>
</feature>
<dbReference type="GO" id="GO:1905515">
    <property type="term" value="P:non-motile cilium assembly"/>
    <property type="evidence" value="ECO:0007669"/>
    <property type="project" value="TreeGrafter"/>
</dbReference>
<evidence type="ECO:0008006" key="8">
    <source>
        <dbReference type="Google" id="ProtNLM"/>
    </source>
</evidence>
<organism evidence="6 7">
    <name type="scientific">Ramazzottius varieornatus</name>
    <name type="common">Water bear</name>
    <name type="synonym">Tardigrade</name>
    <dbReference type="NCBI Taxonomy" id="947166"/>
    <lineage>
        <taxon>Eukaryota</taxon>
        <taxon>Metazoa</taxon>
        <taxon>Ecdysozoa</taxon>
        <taxon>Tardigrada</taxon>
        <taxon>Eutardigrada</taxon>
        <taxon>Parachela</taxon>
        <taxon>Hypsibioidea</taxon>
        <taxon>Ramazzottiidae</taxon>
        <taxon>Ramazzottius</taxon>
    </lineage>
</organism>
<dbReference type="Proteomes" id="UP000186922">
    <property type="component" value="Unassembled WGS sequence"/>
</dbReference>
<keyword evidence="7" id="KW-1185">Reference proteome</keyword>
<feature type="transmembrane region" description="Helical" evidence="5">
    <location>
        <begin position="93"/>
        <end position="112"/>
    </location>
</feature>